<sequence>MLGAHRGNLSLVSTVLFIIGVLLCGYAAYDFGPRIDNGSAVGWWSFGLGVLFSVVAACLYIIGISLRATTFREVGSAALISILLFIGYLLWLSPVSEESFIFHPAIAPAVLSVFWLGIAFYCAFRRNRNM</sequence>
<proteinExistence type="predicted"/>
<dbReference type="KEGG" id="ccjz:ccrud_12460"/>
<feature type="transmembrane region" description="Helical" evidence="1">
    <location>
        <begin position="9"/>
        <end position="29"/>
    </location>
</feature>
<feature type="transmembrane region" description="Helical" evidence="1">
    <location>
        <begin position="41"/>
        <end position="62"/>
    </location>
</feature>
<dbReference type="AlphaFoldDB" id="A0A172QWB6"/>
<evidence type="ECO:0000256" key="1">
    <source>
        <dbReference type="SAM" id="Phobius"/>
    </source>
</evidence>
<keyword evidence="3" id="KW-1185">Reference proteome</keyword>
<keyword evidence="1" id="KW-1133">Transmembrane helix</keyword>
<gene>
    <name evidence="2" type="ORF">ccrud_12460</name>
</gene>
<evidence type="ECO:0000313" key="3">
    <source>
        <dbReference type="Proteomes" id="UP000076929"/>
    </source>
</evidence>
<feature type="transmembrane region" description="Helical" evidence="1">
    <location>
        <begin position="105"/>
        <end position="124"/>
    </location>
</feature>
<keyword evidence="1" id="KW-0472">Membrane</keyword>
<dbReference type="STRING" id="1652495.ccrud_12460"/>
<protein>
    <submittedName>
        <fullName evidence="2">MFS transporter</fullName>
    </submittedName>
</protein>
<keyword evidence="1" id="KW-0812">Transmembrane</keyword>
<accession>A0A172QWB6</accession>
<name>A0A172QWB6_9CORY</name>
<dbReference type="Proteomes" id="UP000076929">
    <property type="component" value="Chromosome"/>
</dbReference>
<reference evidence="2 3" key="1">
    <citation type="submission" date="2016-05" db="EMBL/GenBank/DDBJ databases">
        <title>Complete genome sequence of Corynebacterium crudilactis, a new Corynebacterium species isolated from raw cow's milk.</title>
        <authorList>
            <person name="Christian R."/>
            <person name="Zimmermann J."/>
            <person name="Lipski A."/>
            <person name="Kalinowski J."/>
        </authorList>
    </citation>
    <scope>NUCLEOTIDE SEQUENCE [LARGE SCALE GENOMIC DNA]</scope>
    <source>
        <strain evidence="2 3">JZ16</strain>
    </source>
</reference>
<feature type="transmembrane region" description="Helical" evidence="1">
    <location>
        <begin position="74"/>
        <end position="93"/>
    </location>
</feature>
<dbReference type="EMBL" id="CP015622">
    <property type="protein sequence ID" value="ANE04928.1"/>
    <property type="molecule type" value="Genomic_DNA"/>
</dbReference>
<evidence type="ECO:0000313" key="2">
    <source>
        <dbReference type="EMBL" id="ANE04928.1"/>
    </source>
</evidence>
<organism evidence="2 3">
    <name type="scientific">Corynebacterium crudilactis</name>
    <dbReference type="NCBI Taxonomy" id="1652495"/>
    <lineage>
        <taxon>Bacteria</taxon>
        <taxon>Bacillati</taxon>
        <taxon>Actinomycetota</taxon>
        <taxon>Actinomycetes</taxon>
        <taxon>Mycobacteriales</taxon>
        <taxon>Corynebacteriaceae</taxon>
        <taxon>Corynebacterium</taxon>
    </lineage>
</organism>